<dbReference type="STRING" id="243230.DR_0821"/>
<evidence type="ECO:0000313" key="6">
    <source>
        <dbReference type="Proteomes" id="UP000002524"/>
    </source>
</evidence>
<evidence type="ECO:0000256" key="3">
    <source>
        <dbReference type="SAM" id="MobiDB-lite"/>
    </source>
</evidence>
<dbReference type="InterPro" id="IPR019826">
    <property type="entry name" value="Carboxylesterase_B_AS"/>
</dbReference>
<organism evidence="5 6">
    <name type="scientific">Deinococcus radiodurans (strain ATCC 13939 / DSM 20539 / JCM 16871 / CCUG 27074 / LMG 4051 / NBRC 15346 / NCIMB 9279 / VKM B-1422 / R1)</name>
    <dbReference type="NCBI Taxonomy" id="243230"/>
    <lineage>
        <taxon>Bacteria</taxon>
        <taxon>Thermotogati</taxon>
        <taxon>Deinococcota</taxon>
        <taxon>Deinococci</taxon>
        <taxon>Deinococcales</taxon>
        <taxon>Deinococcaceae</taxon>
        <taxon>Deinococcus</taxon>
    </lineage>
</organism>
<gene>
    <name evidence="5" type="ordered locus">DR_0821</name>
</gene>
<dbReference type="InterPro" id="IPR002168">
    <property type="entry name" value="Lipase_GDXG_HIS_AS"/>
</dbReference>
<dbReference type="InterPro" id="IPR049492">
    <property type="entry name" value="BD-FAE-like_dom"/>
</dbReference>
<accession>Q9RW48</accession>
<dbReference type="PROSITE" id="PS00122">
    <property type="entry name" value="CARBOXYLESTERASE_B_1"/>
    <property type="match status" value="1"/>
</dbReference>
<feature type="compositionally biased region" description="Pro residues" evidence="3">
    <location>
        <begin position="1"/>
        <end position="16"/>
    </location>
</feature>
<evidence type="ECO:0000256" key="1">
    <source>
        <dbReference type="ARBA" id="ARBA00010515"/>
    </source>
</evidence>
<keyword evidence="2" id="KW-0378">Hydrolase</keyword>
<dbReference type="EnsemblBacteria" id="AAF10396">
    <property type="protein sequence ID" value="AAF10396"/>
    <property type="gene ID" value="DR_0821"/>
</dbReference>
<dbReference type="SUPFAM" id="SSF53474">
    <property type="entry name" value="alpha/beta-Hydrolases"/>
    <property type="match status" value="1"/>
</dbReference>
<dbReference type="ESTHER" id="deira-lip1">
    <property type="family name" value="BD-FAE"/>
</dbReference>
<dbReference type="EMBL" id="AE000513">
    <property type="protein sequence ID" value="AAF10396.1"/>
    <property type="molecule type" value="Genomic_DNA"/>
</dbReference>
<reference evidence="5 6" key="1">
    <citation type="journal article" date="1999" name="Science">
        <title>Genome sequence of the radioresistant bacterium Deinococcus radiodurans R1.</title>
        <authorList>
            <person name="White O."/>
            <person name="Eisen J.A."/>
            <person name="Heidelberg J.F."/>
            <person name="Hickey E.K."/>
            <person name="Peterson J.D."/>
            <person name="Dodson R.J."/>
            <person name="Haft D.H."/>
            <person name="Gwinn M.L."/>
            <person name="Nelson W.C."/>
            <person name="Richardson D.L."/>
            <person name="Moffat K.S."/>
            <person name="Qin H."/>
            <person name="Jiang L."/>
            <person name="Pamphile W."/>
            <person name="Crosby M."/>
            <person name="Shen M."/>
            <person name="Vamathevan J.J."/>
            <person name="Lam P."/>
            <person name="McDonald L."/>
            <person name="Utterback T."/>
            <person name="Zalewski C."/>
            <person name="Makarova K.S."/>
            <person name="Aravind L."/>
            <person name="Daly M.J."/>
            <person name="Minton K.W."/>
            <person name="Fleischmann R.D."/>
            <person name="Ketchum K.A."/>
            <person name="Nelson K.E."/>
            <person name="Salzberg S."/>
            <person name="Smith H.O."/>
            <person name="Venter J.C."/>
            <person name="Fraser C.M."/>
        </authorList>
    </citation>
    <scope>NUCLEOTIDE SEQUENCE [LARGE SCALE GENOMIC DNA]</scope>
    <source>
        <strain evidence="6">ATCC 13939 / DSM 20539 / JCM 16871 / LMG 4051 / NBRC 15346 / NCIMB 9279 / R1 / VKM B-1422</strain>
    </source>
</reference>
<dbReference type="InterPro" id="IPR050300">
    <property type="entry name" value="GDXG_lipolytic_enzyme"/>
</dbReference>
<dbReference type="KEGG" id="dra:DR_0821"/>
<dbReference type="Pfam" id="PF20434">
    <property type="entry name" value="BD-FAE"/>
    <property type="match status" value="1"/>
</dbReference>
<dbReference type="PANTHER" id="PTHR48081:SF9">
    <property type="entry name" value="CARBOXYLESTERASE"/>
    <property type="match status" value="1"/>
</dbReference>
<dbReference type="AntiFam" id="ANF00254">
    <property type="entry name" value="DNA repeat"/>
</dbReference>
<protein>
    <submittedName>
        <fullName evidence="5">Lipase, putative</fullName>
    </submittedName>
</protein>
<dbReference type="eggNOG" id="COG0657">
    <property type="taxonomic scope" value="Bacteria"/>
</dbReference>
<dbReference type="PATRIC" id="fig|243230.17.peg.1002"/>
<proteinExistence type="inferred from homology"/>
<dbReference type="PaxDb" id="243230-DR_0821"/>
<sequence length="454" mass="49500">MASPATPSPLATPPPSDCKSCTPTPPRPTNCGPRFRRGASVSRMKWPPRLPFWRRTRRRISPDRNCWWTGAGAFEPPLLSASLEQFCELGVRRNSTATRYILRSAPCFALALYELYQSARKKLCHLFVKCSRLGACPDAWWDSPPLPGSGRPSMAAMSRRTARRLPLRRLALLGAGAAALTLVLSSCSGEKVQNAVNTTNSTRGLKVVLNQSYGPDTRNKLDVYAPQNAQGAPTILFIHGGSWQGGDKSGHAFVGESLARAGYVVGVMNYRLAPQNRYPSYVQDGAAALKWLRDHAGQFGGNPNNLFVSGHSAGGFNAVELVDNARWLAEVNVPVSSIRGVIGIAGPYSYDFRAYQTRVAFPENGNPDDIMPDRHVRPDAPPHLLLVAANDSVVAPQNALNMEAALQKARIPVQRVVLPRLNHVTIIGAVARNLTWLGGTRAEIIRFVDANRLK</sequence>
<dbReference type="Proteomes" id="UP000002524">
    <property type="component" value="Chromosome 1"/>
</dbReference>
<evidence type="ECO:0000259" key="4">
    <source>
        <dbReference type="Pfam" id="PF20434"/>
    </source>
</evidence>
<dbReference type="PIR" id="C75472">
    <property type="entry name" value="C75472"/>
</dbReference>
<dbReference type="HOGENOM" id="CLU_602343_0_0_0"/>
<dbReference type="PROSITE" id="PS01173">
    <property type="entry name" value="LIPASE_GDXG_HIS"/>
    <property type="match status" value="1"/>
</dbReference>
<dbReference type="GO" id="GO:0016787">
    <property type="term" value="F:hydrolase activity"/>
    <property type="evidence" value="ECO:0007669"/>
    <property type="project" value="UniProtKB-KW"/>
</dbReference>
<dbReference type="OrthoDB" id="9815425at2"/>
<dbReference type="InParanoid" id="Q9RW48"/>
<evidence type="ECO:0000313" key="5">
    <source>
        <dbReference type="EMBL" id="AAF10396.1"/>
    </source>
</evidence>
<keyword evidence="6" id="KW-1185">Reference proteome</keyword>
<feature type="region of interest" description="Disordered" evidence="3">
    <location>
        <begin position="1"/>
        <end position="40"/>
    </location>
</feature>
<feature type="domain" description="BD-FAE-like" evidence="4">
    <location>
        <begin position="221"/>
        <end position="317"/>
    </location>
</feature>
<evidence type="ECO:0000256" key="2">
    <source>
        <dbReference type="ARBA" id="ARBA00022801"/>
    </source>
</evidence>
<name>Q9RW48_DEIRA</name>
<dbReference type="InterPro" id="IPR029058">
    <property type="entry name" value="AB_hydrolase_fold"/>
</dbReference>
<dbReference type="AlphaFoldDB" id="Q9RW48"/>
<comment type="similarity">
    <text evidence="1">Belongs to the 'GDXG' lipolytic enzyme family.</text>
</comment>
<dbReference type="Gene3D" id="3.40.50.1820">
    <property type="entry name" value="alpha/beta hydrolase"/>
    <property type="match status" value="1"/>
</dbReference>
<dbReference type="PANTHER" id="PTHR48081">
    <property type="entry name" value="AB HYDROLASE SUPERFAMILY PROTEIN C4A8.06C"/>
    <property type="match status" value="1"/>
</dbReference>